<reference evidence="1 2" key="1">
    <citation type="submission" date="2024-01" db="EMBL/GenBank/DDBJ databases">
        <title>The genomes of 5 underutilized Papilionoideae crops provide insights into root nodulation and disease resistance.</title>
        <authorList>
            <person name="Yuan L."/>
        </authorList>
    </citation>
    <scope>NUCLEOTIDE SEQUENCE [LARGE SCALE GENOMIC DNA]</scope>
    <source>
        <strain evidence="1">LY-2023</strain>
        <tissue evidence="1">Leaf</tissue>
    </source>
</reference>
<sequence>MLLSSLFQFKGSYISECLEFCGCVVNHFTWKHSGYFRQQTAVLSYGFSSDTISRKCCFMVSLVIYVYLPKKDLSCFNLIASRAEHKNN</sequence>
<keyword evidence="2" id="KW-1185">Reference proteome</keyword>
<accession>A0AAN9FNM5</accession>
<protein>
    <submittedName>
        <fullName evidence="1">Uncharacterized protein</fullName>
    </submittedName>
</protein>
<evidence type="ECO:0000313" key="2">
    <source>
        <dbReference type="Proteomes" id="UP001359559"/>
    </source>
</evidence>
<dbReference type="Proteomes" id="UP001359559">
    <property type="component" value="Unassembled WGS sequence"/>
</dbReference>
<evidence type="ECO:0000313" key="1">
    <source>
        <dbReference type="EMBL" id="KAK7279689.1"/>
    </source>
</evidence>
<proteinExistence type="predicted"/>
<name>A0AAN9FNM5_CLITE</name>
<dbReference type="EMBL" id="JAYKXN010000006">
    <property type="protein sequence ID" value="KAK7279689.1"/>
    <property type="molecule type" value="Genomic_DNA"/>
</dbReference>
<gene>
    <name evidence="1" type="ORF">RJT34_24746</name>
</gene>
<organism evidence="1 2">
    <name type="scientific">Clitoria ternatea</name>
    <name type="common">Butterfly pea</name>
    <dbReference type="NCBI Taxonomy" id="43366"/>
    <lineage>
        <taxon>Eukaryota</taxon>
        <taxon>Viridiplantae</taxon>
        <taxon>Streptophyta</taxon>
        <taxon>Embryophyta</taxon>
        <taxon>Tracheophyta</taxon>
        <taxon>Spermatophyta</taxon>
        <taxon>Magnoliopsida</taxon>
        <taxon>eudicotyledons</taxon>
        <taxon>Gunneridae</taxon>
        <taxon>Pentapetalae</taxon>
        <taxon>rosids</taxon>
        <taxon>fabids</taxon>
        <taxon>Fabales</taxon>
        <taxon>Fabaceae</taxon>
        <taxon>Papilionoideae</taxon>
        <taxon>50 kb inversion clade</taxon>
        <taxon>NPAAA clade</taxon>
        <taxon>indigoferoid/millettioid clade</taxon>
        <taxon>Phaseoleae</taxon>
        <taxon>Clitoria</taxon>
    </lineage>
</organism>
<comment type="caution">
    <text evidence="1">The sequence shown here is derived from an EMBL/GenBank/DDBJ whole genome shotgun (WGS) entry which is preliminary data.</text>
</comment>
<dbReference type="AlphaFoldDB" id="A0AAN9FNM5"/>